<evidence type="ECO:0000256" key="1">
    <source>
        <dbReference type="ARBA" id="ARBA00022679"/>
    </source>
</evidence>
<keyword evidence="2" id="KW-0012">Acyltransferase</keyword>
<evidence type="ECO:0000313" key="5">
    <source>
        <dbReference type="Proteomes" id="UP001410795"/>
    </source>
</evidence>
<dbReference type="PANTHER" id="PTHR43877">
    <property type="entry name" value="AMINOALKYLPHOSPHONATE N-ACETYLTRANSFERASE-RELATED-RELATED"/>
    <property type="match status" value="1"/>
</dbReference>
<dbReference type="SUPFAM" id="SSF55729">
    <property type="entry name" value="Acyl-CoA N-acyltransferases (Nat)"/>
    <property type="match status" value="1"/>
</dbReference>
<comment type="caution">
    <text evidence="4">The sequence shown here is derived from an EMBL/GenBank/DDBJ whole genome shotgun (WGS) entry which is preliminary data.</text>
</comment>
<feature type="domain" description="N-acetyltransferase" evidence="3">
    <location>
        <begin position="5"/>
        <end position="150"/>
    </location>
</feature>
<evidence type="ECO:0000313" key="4">
    <source>
        <dbReference type="EMBL" id="GAA3657109.1"/>
    </source>
</evidence>
<proteinExistence type="predicted"/>
<dbReference type="Proteomes" id="UP001410795">
    <property type="component" value="Unassembled WGS sequence"/>
</dbReference>
<gene>
    <name evidence="4" type="ORF">GCM10022202_16770</name>
</gene>
<reference evidence="5" key="1">
    <citation type="journal article" date="2019" name="Int. J. Syst. Evol. Microbiol.">
        <title>The Global Catalogue of Microorganisms (GCM) 10K type strain sequencing project: providing services to taxonomists for standard genome sequencing and annotation.</title>
        <authorList>
            <consortium name="The Broad Institute Genomics Platform"/>
            <consortium name="The Broad Institute Genome Sequencing Center for Infectious Disease"/>
            <person name="Wu L."/>
            <person name="Ma J."/>
        </authorList>
    </citation>
    <scope>NUCLEOTIDE SEQUENCE [LARGE SCALE GENOMIC DNA]</scope>
    <source>
        <strain evidence="5">JCM 16546</strain>
    </source>
</reference>
<name>A0ABP7BE26_9MICO</name>
<evidence type="ECO:0000259" key="3">
    <source>
        <dbReference type="PROSITE" id="PS51186"/>
    </source>
</evidence>
<dbReference type="Pfam" id="PF00583">
    <property type="entry name" value="Acetyltransf_1"/>
    <property type="match status" value="1"/>
</dbReference>
<protein>
    <submittedName>
        <fullName evidence="4">GNAT family N-acetyltransferase</fullName>
    </submittedName>
</protein>
<dbReference type="InterPro" id="IPR050832">
    <property type="entry name" value="Bact_Acetyltransf"/>
</dbReference>
<dbReference type="InterPro" id="IPR000182">
    <property type="entry name" value="GNAT_dom"/>
</dbReference>
<keyword evidence="1" id="KW-0808">Transferase</keyword>
<organism evidence="4 5">
    <name type="scientific">Microbacterium marinilacus</name>
    <dbReference type="NCBI Taxonomy" id="415209"/>
    <lineage>
        <taxon>Bacteria</taxon>
        <taxon>Bacillati</taxon>
        <taxon>Actinomycetota</taxon>
        <taxon>Actinomycetes</taxon>
        <taxon>Micrococcales</taxon>
        <taxon>Microbacteriaceae</taxon>
        <taxon>Microbacterium</taxon>
    </lineage>
</organism>
<dbReference type="PROSITE" id="PS51186">
    <property type="entry name" value="GNAT"/>
    <property type="match status" value="1"/>
</dbReference>
<keyword evidence="5" id="KW-1185">Reference proteome</keyword>
<dbReference type="EMBL" id="BAAAYV010000006">
    <property type="protein sequence ID" value="GAA3657109.1"/>
    <property type="molecule type" value="Genomic_DNA"/>
</dbReference>
<sequence length="150" mass="16532">MTVTVDIRPVATTDREAWAALFRGYRDFYALTPDEAVVDTVWGWLTDDAHELQGLVAEIDGAPVAIAHWRLFARPSRGGTAIFLDDLFTTPSARGEGVGRALIASLQSLAAAEGLLEVRWITSETNVDAQRLYDRVADRLPFLTYSAPPR</sequence>
<dbReference type="InterPro" id="IPR016181">
    <property type="entry name" value="Acyl_CoA_acyltransferase"/>
</dbReference>
<dbReference type="Gene3D" id="3.40.630.30">
    <property type="match status" value="1"/>
</dbReference>
<dbReference type="CDD" id="cd04301">
    <property type="entry name" value="NAT_SF"/>
    <property type="match status" value="1"/>
</dbReference>
<evidence type="ECO:0000256" key="2">
    <source>
        <dbReference type="ARBA" id="ARBA00023315"/>
    </source>
</evidence>
<accession>A0ABP7BE26</accession>